<organism evidence="5 6">
    <name type="scientific">Olea europaea subsp. europaea</name>
    <dbReference type="NCBI Taxonomy" id="158383"/>
    <lineage>
        <taxon>Eukaryota</taxon>
        <taxon>Viridiplantae</taxon>
        <taxon>Streptophyta</taxon>
        <taxon>Embryophyta</taxon>
        <taxon>Tracheophyta</taxon>
        <taxon>Spermatophyta</taxon>
        <taxon>Magnoliopsida</taxon>
        <taxon>eudicotyledons</taxon>
        <taxon>Gunneridae</taxon>
        <taxon>Pentapetalae</taxon>
        <taxon>asterids</taxon>
        <taxon>lamiids</taxon>
        <taxon>Lamiales</taxon>
        <taxon>Oleaceae</taxon>
        <taxon>Oleeae</taxon>
        <taxon>Olea</taxon>
    </lineage>
</organism>
<name>A0A8S0USN3_OLEEU</name>
<dbReference type="InterPro" id="IPR045238">
    <property type="entry name" value="Tim23-like"/>
</dbReference>
<evidence type="ECO:0000256" key="1">
    <source>
        <dbReference type="ARBA" id="ARBA00004141"/>
    </source>
</evidence>
<dbReference type="PANTHER" id="PTHR15371:SF0">
    <property type="entry name" value="SD19278P"/>
    <property type="match status" value="1"/>
</dbReference>
<proteinExistence type="predicted"/>
<dbReference type="AlphaFoldDB" id="A0A8S0USN3"/>
<dbReference type="GO" id="GO:0008320">
    <property type="term" value="F:protein transmembrane transporter activity"/>
    <property type="evidence" value="ECO:0007669"/>
    <property type="project" value="TreeGrafter"/>
</dbReference>
<reference evidence="5 6" key="1">
    <citation type="submission" date="2019-12" db="EMBL/GenBank/DDBJ databases">
        <authorList>
            <person name="Alioto T."/>
            <person name="Alioto T."/>
            <person name="Gomez Garrido J."/>
        </authorList>
    </citation>
    <scope>NUCLEOTIDE SEQUENCE [LARGE SCALE GENOMIC DNA]</scope>
</reference>
<sequence length="122" mass="12944">MGGESHVLHRNRLLGAVPPSTPAKGFVSGVKSIESTNTLKLKINRVFNGSGHRGRQFGNQWGVIELLFAGLESGMVAYRDTDDAINSVARGLGTGYSTRRQPWPRGGAIGGVLVGLVVTSKQ</sequence>
<evidence type="ECO:0000256" key="3">
    <source>
        <dbReference type="ARBA" id="ARBA00022989"/>
    </source>
</evidence>
<accession>A0A8S0USN3</accession>
<dbReference type="PANTHER" id="PTHR15371">
    <property type="entry name" value="TIM23"/>
    <property type="match status" value="1"/>
</dbReference>
<dbReference type="GO" id="GO:0030150">
    <property type="term" value="P:protein import into mitochondrial matrix"/>
    <property type="evidence" value="ECO:0007669"/>
    <property type="project" value="TreeGrafter"/>
</dbReference>
<dbReference type="Gramene" id="OE9A076183T1">
    <property type="protein sequence ID" value="OE9A076183C1"/>
    <property type="gene ID" value="OE9A076183"/>
</dbReference>
<evidence type="ECO:0000256" key="4">
    <source>
        <dbReference type="ARBA" id="ARBA00023136"/>
    </source>
</evidence>
<keyword evidence="6" id="KW-1185">Reference proteome</keyword>
<dbReference type="GO" id="GO:0005744">
    <property type="term" value="C:TIM23 mitochondrial import inner membrane translocase complex"/>
    <property type="evidence" value="ECO:0007669"/>
    <property type="project" value="TreeGrafter"/>
</dbReference>
<dbReference type="Pfam" id="PF02466">
    <property type="entry name" value="Tim17"/>
    <property type="match status" value="1"/>
</dbReference>
<comment type="caution">
    <text evidence="5">The sequence shown here is derived from an EMBL/GenBank/DDBJ whole genome shotgun (WGS) entry which is preliminary data.</text>
</comment>
<gene>
    <name evidence="5" type="ORF">OLEA9_A076183</name>
</gene>
<comment type="subcellular location">
    <subcellularLocation>
        <location evidence="1">Membrane</location>
        <topology evidence="1">Multi-pass membrane protein</topology>
    </subcellularLocation>
</comment>
<evidence type="ECO:0000313" key="6">
    <source>
        <dbReference type="Proteomes" id="UP000594638"/>
    </source>
</evidence>
<dbReference type="OrthoDB" id="1731666at2759"/>
<evidence type="ECO:0000313" key="5">
    <source>
        <dbReference type="EMBL" id="CAA3023269.1"/>
    </source>
</evidence>
<dbReference type="EMBL" id="CACTIH010009086">
    <property type="protein sequence ID" value="CAA3023269.1"/>
    <property type="molecule type" value="Genomic_DNA"/>
</dbReference>
<keyword evidence="2" id="KW-0812">Transmembrane</keyword>
<evidence type="ECO:0000256" key="2">
    <source>
        <dbReference type="ARBA" id="ARBA00022692"/>
    </source>
</evidence>
<keyword evidence="3" id="KW-1133">Transmembrane helix</keyword>
<dbReference type="Proteomes" id="UP000594638">
    <property type="component" value="Unassembled WGS sequence"/>
</dbReference>
<protein>
    <submittedName>
        <fullName evidence="5">Mitochondrial import inner membrane translocase subunit TIM23-2-like</fullName>
    </submittedName>
</protein>
<keyword evidence="4" id="KW-0472">Membrane</keyword>